<dbReference type="EMBL" id="CP048222">
    <property type="protein sequence ID" value="QHT69408.1"/>
    <property type="molecule type" value="Genomic_DNA"/>
</dbReference>
<feature type="transmembrane region" description="Helical" evidence="5">
    <location>
        <begin position="100"/>
        <end position="118"/>
    </location>
</feature>
<organism evidence="7 8">
    <name type="scientific">Rhodocytophaga rosea</name>
    <dbReference type="NCBI Taxonomy" id="2704465"/>
    <lineage>
        <taxon>Bacteria</taxon>
        <taxon>Pseudomonadati</taxon>
        <taxon>Bacteroidota</taxon>
        <taxon>Cytophagia</taxon>
        <taxon>Cytophagales</taxon>
        <taxon>Rhodocytophagaceae</taxon>
        <taxon>Rhodocytophaga</taxon>
    </lineage>
</organism>
<protein>
    <submittedName>
        <fullName evidence="7">DMT family transporter</fullName>
    </submittedName>
</protein>
<dbReference type="KEGG" id="rhoz:GXP67_23580"/>
<gene>
    <name evidence="7" type="ORF">GXP67_23580</name>
</gene>
<sequence length="304" mass="33262">MSEAESQRKYTGIYFMLISAFSFALMGAITKLLGNSFSAIQLVFFRNIFGVIFIGITLLKRPLHQTGGKPLLLVFRGVIGTLALYAFFYNITHISLGEAVTYSQTSPIFIALFSYILLKEKLNIYGWLSIVIGFLGILCIFRPDASMDVESNIIGLFCGIGTAFAYLSIRELKKIYDTRAVVLSFMVSGIILPVFSFGLSFLFEPSSYDFIVSPFAIPHVQDWLWIILLGITSLTGQVFLTKAYGEEKAGIVSGIGYSNIVFSILLGVLLGDSLPGISAMIGIGLIISSGILISLTKKETQQTA</sequence>
<feature type="transmembrane region" description="Helical" evidence="5">
    <location>
        <begin position="277"/>
        <end position="295"/>
    </location>
</feature>
<dbReference type="Proteomes" id="UP000480178">
    <property type="component" value="Chromosome"/>
</dbReference>
<feature type="transmembrane region" description="Helical" evidence="5">
    <location>
        <begin position="71"/>
        <end position="88"/>
    </location>
</feature>
<feature type="transmembrane region" description="Helical" evidence="5">
    <location>
        <begin position="39"/>
        <end position="59"/>
    </location>
</feature>
<evidence type="ECO:0000313" key="7">
    <source>
        <dbReference type="EMBL" id="QHT69408.1"/>
    </source>
</evidence>
<evidence type="ECO:0000256" key="3">
    <source>
        <dbReference type="ARBA" id="ARBA00022989"/>
    </source>
</evidence>
<dbReference type="InterPro" id="IPR037185">
    <property type="entry name" value="EmrE-like"/>
</dbReference>
<evidence type="ECO:0000259" key="6">
    <source>
        <dbReference type="Pfam" id="PF00892"/>
    </source>
</evidence>
<feature type="transmembrane region" description="Helical" evidence="5">
    <location>
        <begin position="125"/>
        <end position="143"/>
    </location>
</feature>
<dbReference type="RefSeq" id="WP_162445397.1">
    <property type="nucleotide sequence ID" value="NZ_CP048222.1"/>
</dbReference>
<keyword evidence="4 5" id="KW-0472">Membrane</keyword>
<dbReference type="SUPFAM" id="SSF103481">
    <property type="entry name" value="Multidrug resistance efflux transporter EmrE"/>
    <property type="match status" value="2"/>
</dbReference>
<keyword evidence="8" id="KW-1185">Reference proteome</keyword>
<dbReference type="PANTHER" id="PTHR22911:SF6">
    <property type="entry name" value="SOLUTE CARRIER FAMILY 35 MEMBER G1"/>
    <property type="match status" value="1"/>
</dbReference>
<name>A0A6C0GMZ1_9BACT</name>
<evidence type="ECO:0000256" key="5">
    <source>
        <dbReference type="SAM" id="Phobius"/>
    </source>
</evidence>
<feature type="transmembrane region" description="Helical" evidence="5">
    <location>
        <begin position="223"/>
        <end position="240"/>
    </location>
</feature>
<feature type="transmembrane region" description="Helical" evidence="5">
    <location>
        <begin position="12"/>
        <end position="33"/>
    </location>
</feature>
<comment type="subcellular location">
    <subcellularLocation>
        <location evidence="1">Membrane</location>
        <topology evidence="1">Multi-pass membrane protein</topology>
    </subcellularLocation>
</comment>
<dbReference type="Pfam" id="PF00892">
    <property type="entry name" value="EamA"/>
    <property type="match status" value="1"/>
</dbReference>
<feature type="transmembrane region" description="Helical" evidence="5">
    <location>
        <begin position="181"/>
        <end position="203"/>
    </location>
</feature>
<keyword evidence="2 5" id="KW-0812">Transmembrane</keyword>
<dbReference type="PANTHER" id="PTHR22911">
    <property type="entry name" value="ACYL-MALONYL CONDENSING ENZYME-RELATED"/>
    <property type="match status" value="1"/>
</dbReference>
<evidence type="ECO:0000256" key="4">
    <source>
        <dbReference type="ARBA" id="ARBA00023136"/>
    </source>
</evidence>
<feature type="domain" description="EamA" evidence="6">
    <location>
        <begin position="11"/>
        <end position="141"/>
    </location>
</feature>
<dbReference type="AlphaFoldDB" id="A0A6C0GMZ1"/>
<dbReference type="InterPro" id="IPR000620">
    <property type="entry name" value="EamA_dom"/>
</dbReference>
<evidence type="ECO:0000256" key="2">
    <source>
        <dbReference type="ARBA" id="ARBA00022692"/>
    </source>
</evidence>
<evidence type="ECO:0000313" key="8">
    <source>
        <dbReference type="Proteomes" id="UP000480178"/>
    </source>
</evidence>
<evidence type="ECO:0000256" key="1">
    <source>
        <dbReference type="ARBA" id="ARBA00004141"/>
    </source>
</evidence>
<keyword evidence="3 5" id="KW-1133">Transmembrane helix</keyword>
<feature type="transmembrane region" description="Helical" evidence="5">
    <location>
        <begin position="252"/>
        <end position="271"/>
    </location>
</feature>
<feature type="transmembrane region" description="Helical" evidence="5">
    <location>
        <begin position="149"/>
        <end position="169"/>
    </location>
</feature>
<proteinExistence type="predicted"/>
<dbReference type="GO" id="GO:0016020">
    <property type="term" value="C:membrane"/>
    <property type="evidence" value="ECO:0007669"/>
    <property type="project" value="UniProtKB-SubCell"/>
</dbReference>
<reference evidence="7 8" key="1">
    <citation type="submission" date="2020-01" db="EMBL/GenBank/DDBJ databases">
        <authorList>
            <person name="Kim M.K."/>
        </authorList>
    </citation>
    <scope>NUCLEOTIDE SEQUENCE [LARGE SCALE GENOMIC DNA]</scope>
    <source>
        <strain evidence="7 8">172606-1</strain>
    </source>
</reference>
<accession>A0A6C0GMZ1</accession>